<organism evidence="5 6">
    <name type="scientific">Dyella nitratireducens</name>
    <dbReference type="NCBI Taxonomy" id="1849580"/>
    <lineage>
        <taxon>Bacteria</taxon>
        <taxon>Pseudomonadati</taxon>
        <taxon>Pseudomonadota</taxon>
        <taxon>Gammaproteobacteria</taxon>
        <taxon>Lysobacterales</taxon>
        <taxon>Rhodanobacteraceae</taxon>
        <taxon>Dyella</taxon>
    </lineage>
</organism>
<dbReference type="Proteomes" id="UP000620046">
    <property type="component" value="Unassembled WGS sequence"/>
</dbReference>
<comment type="caution">
    <text evidence="5">The sequence shown here is derived from an EMBL/GenBank/DDBJ whole genome shotgun (WGS) entry which is preliminary data.</text>
</comment>
<dbReference type="EMBL" id="BMJA01000002">
    <property type="protein sequence ID" value="GGA37967.1"/>
    <property type="molecule type" value="Genomic_DNA"/>
</dbReference>
<dbReference type="SUPFAM" id="SSF49899">
    <property type="entry name" value="Concanavalin A-like lectins/glucanases"/>
    <property type="match status" value="1"/>
</dbReference>
<keyword evidence="3" id="KW-0732">Signal</keyword>
<dbReference type="Pfam" id="PF26113">
    <property type="entry name" value="GH16_XgeA"/>
    <property type="match status" value="1"/>
</dbReference>
<feature type="signal peptide" evidence="3">
    <location>
        <begin position="1"/>
        <end position="32"/>
    </location>
</feature>
<dbReference type="InterPro" id="IPR000757">
    <property type="entry name" value="Beta-glucanase-like"/>
</dbReference>
<evidence type="ECO:0000256" key="3">
    <source>
        <dbReference type="SAM" id="SignalP"/>
    </source>
</evidence>
<accession>A0ABQ1G6Y9</accession>
<comment type="similarity">
    <text evidence="1">Belongs to the glycosyl hydrolase 16 family.</text>
</comment>
<dbReference type="CDD" id="cd02182">
    <property type="entry name" value="GH16_Strep_laminarinase_like"/>
    <property type="match status" value="1"/>
</dbReference>
<protein>
    <recommendedName>
        <fullName evidence="4">GH16 domain-containing protein</fullName>
    </recommendedName>
</protein>
<dbReference type="InterPro" id="IPR050546">
    <property type="entry name" value="Glycosyl_Hydrlase_16"/>
</dbReference>
<gene>
    <name evidence="5" type="ORF">GCM10010981_28900</name>
</gene>
<dbReference type="Gene3D" id="2.60.120.200">
    <property type="match status" value="1"/>
</dbReference>
<dbReference type="PANTHER" id="PTHR10963:SF55">
    <property type="entry name" value="GLYCOSIDE HYDROLASE FAMILY 16 PROTEIN"/>
    <property type="match status" value="1"/>
</dbReference>
<dbReference type="RefSeq" id="WP_188794994.1">
    <property type="nucleotide sequence ID" value="NZ_BMJA01000002.1"/>
</dbReference>
<reference evidence="6" key="1">
    <citation type="journal article" date="2019" name="Int. J. Syst. Evol. Microbiol.">
        <title>The Global Catalogue of Microorganisms (GCM) 10K type strain sequencing project: providing services to taxonomists for standard genome sequencing and annotation.</title>
        <authorList>
            <consortium name="The Broad Institute Genomics Platform"/>
            <consortium name="The Broad Institute Genome Sequencing Center for Infectious Disease"/>
            <person name="Wu L."/>
            <person name="Ma J."/>
        </authorList>
    </citation>
    <scope>NUCLEOTIDE SEQUENCE [LARGE SCALE GENOMIC DNA]</scope>
    <source>
        <strain evidence="6">CGMCC 1.15439</strain>
    </source>
</reference>
<evidence type="ECO:0000259" key="4">
    <source>
        <dbReference type="PROSITE" id="PS51762"/>
    </source>
</evidence>
<dbReference type="InterPro" id="IPR013320">
    <property type="entry name" value="ConA-like_dom_sf"/>
</dbReference>
<dbReference type="PANTHER" id="PTHR10963">
    <property type="entry name" value="GLYCOSYL HYDROLASE-RELATED"/>
    <property type="match status" value="1"/>
</dbReference>
<sequence length="342" mass="36845">MQIKNLSSRAAAIAITCVLGASLTGFANTAQAIDIPSPAGWQLQWGDNFAGPSGSLPSSTNWRIDTGHGYPNGPVNWGTSEIENYTSDPSNIHLDGQGHLIITPQRNAAGQWTSGRVETVRDDFVAPDGGMLRMEARIQMPDVTGPRALGYWPAFWALGSDYRTTMAWPKSGEFDIMESVNGLDAVWGILHCGVNPGGPCGEPIGIGARLPCPHEACTAGPHTFTFEWDRSVTPERLRWFVDNQLINQVAENQLSADTWHELTGEHGYFLLLDVAMGGGFSFVMSGWKPTPTPETEPGHSMVVDYVAVWTKPSTGKKVPAPVQPEMAADASKKPGQKSASKS</sequence>
<name>A0ABQ1G6Y9_9GAMM</name>
<proteinExistence type="inferred from homology"/>
<feature type="domain" description="GH16" evidence="4">
    <location>
        <begin position="43"/>
        <end position="314"/>
    </location>
</feature>
<evidence type="ECO:0000256" key="2">
    <source>
        <dbReference type="SAM" id="MobiDB-lite"/>
    </source>
</evidence>
<evidence type="ECO:0000313" key="5">
    <source>
        <dbReference type="EMBL" id="GGA37967.1"/>
    </source>
</evidence>
<keyword evidence="6" id="KW-1185">Reference proteome</keyword>
<evidence type="ECO:0000313" key="6">
    <source>
        <dbReference type="Proteomes" id="UP000620046"/>
    </source>
</evidence>
<feature type="chain" id="PRO_5047163306" description="GH16 domain-containing protein" evidence="3">
    <location>
        <begin position="33"/>
        <end position="342"/>
    </location>
</feature>
<dbReference type="PROSITE" id="PS51762">
    <property type="entry name" value="GH16_2"/>
    <property type="match status" value="1"/>
</dbReference>
<evidence type="ECO:0000256" key="1">
    <source>
        <dbReference type="ARBA" id="ARBA00006865"/>
    </source>
</evidence>
<feature type="region of interest" description="Disordered" evidence="2">
    <location>
        <begin position="313"/>
        <end position="342"/>
    </location>
</feature>